<sequence length="418" mass="46280">MPVQRSQEVAEIIGTPAGWLTRNGTWMLGVLIASLTILASFYSYPTTVSGDLVLTTVDPPRQLKARRATEIQRVLVTDGEQVEAGQTLIVAKQGGAKWEHVQYLDDQLMSIDSGSADRLARLEIPPTLTLGELQDEVYTFQDRQELYRSLLARRLEKYTTPELTKLISGDEAQVRTLQREAESLQETLTLARGQLEQEVELASNGVQYTERVNAARRRVERAEEALQKNYSQLRSIRFEIEMMRNQIDAYRSGRKGSTEQAGIQLRQAYEDLLEAVATWSRDFTVTSPVTGQVVLSPSITEDSYVTEGRLMVTVFPLDAGSTLGRLDIDIRGSGRVQPGQRVVIDFPKWPALEYGSVTGVITEVGLVPVDGKVSVLIAFPDGLVTNTGFGVTAEPFLQGKATVIVDKRPLIRRLLGVG</sequence>
<keyword evidence="3" id="KW-1185">Reference proteome</keyword>
<protein>
    <submittedName>
        <fullName evidence="2">HlyD family secretion protein</fullName>
    </submittedName>
</protein>
<dbReference type="AlphaFoldDB" id="A0A2S6I620"/>
<evidence type="ECO:0000256" key="1">
    <source>
        <dbReference type="SAM" id="Coils"/>
    </source>
</evidence>
<evidence type="ECO:0000313" key="3">
    <source>
        <dbReference type="Proteomes" id="UP000237662"/>
    </source>
</evidence>
<dbReference type="PANTHER" id="PTHR30386:SF28">
    <property type="entry name" value="EXPORTED PROTEIN"/>
    <property type="match status" value="1"/>
</dbReference>
<dbReference type="Proteomes" id="UP000237662">
    <property type="component" value="Unassembled WGS sequence"/>
</dbReference>
<accession>A0A2S6I620</accession>
<dbReference type="InterPro" id="IPR050739">
    <property type="entry name" value="MFP"/>
</dbReference>
<reference evidence="2 3" key="1">
    <citation type="submission" date="2018-02" db="EMBL/GenBank/DDBJ databases">
        <title>Genomic Encyclopedia of Archaeal and Bacterial Type Strains, Phase II (KMG-II): from individual species to whole genera.</title>
        <authorList>
            <person name="Goeker M."/>
        </authorList>
    </citation>
    <scope>NUCLEOTIDE SEQUENCE [LARGE SCALE GENOMIC DNA]</scope>
    <source>
        <strain evidence="2 3">DSM 29526</strain>
    </source>
</reference>
<keyword evidence="1" id="KW-0175">Coiled coil</keyword>
<comment type="caution">
    <text evidence="2">The sequence shown here is derived from an EMBL/GenBank/DDBJ whole genome shotgun (WGS) entry which is preliminary data.</text>
</comment>
<dbReference type="PANTHER" id="PTHR30386">
    <property type="entry name" value="MEMBRANE FUSION SUBUNIT OF EMRAB-TOLC MULTIDRUG EFFLUX PUMP"/>
    <property type="match status" value="1"/>
</dbReference>
<gene>
    <name evidence="2" type="ORF">CLV84_3543</name>
</gene>
<proteinExistence type="predicted"/>
<dbReference type="PRINTS" id="PR01490">
    <property type="entry name" value="RTXTOXIND"/>
</dbReference>
<dbReference type="EMBL" id="PTJC01000006">
    <property type="protein sequence ID" value="PPK86608.1"/>
    <property type="molecule type" value="Genomic_DNA"/>
</dbReference>
<organism evidence="2 3">
    <name type="scientific">Neolewinella xylanilytica</name>
    <dbReference type="NCBI Taxonomy" id="1514080"/>
    <lineage>
        <taxon>Bacteria</taxon>
        <taxon>Pseudomonadati</taxon>
        <taxon>Bacteroidota</taxon>
        <taxon>Saprospiria</taxon>
        <taxon>Saprospirales</taxon>
        <taxon>Lewinellaceae</taxon>
        <taxon>Neolewinella</taxon>
    </lineage>
</organism>
<evidence type="ECO:0000313" key="2">
    <source>
        <dbReference type="EMBL" id="PPK86608.1"/>
    </source>
</evidence>
<feature type="coiled-coil region" evidence="1">
    <location>
        <begin position="167"/>
        <end position="232"/>
    </location>
</feature>
<name>A0A2S6I620_9BACT</name>